<comment type="caution">
    <text evidence="2">The sequence shown here is derived from an EMBL/GenBank/DDBJ whole genome shotgun (WGS) entry which is preliminary data.</text>
</comment>
<dbReference type="RefSeq" id="WP_310372027.1">
    <property type="nucleotide sequence ID" value="NZ_JAVDYB010000001.1"/>
</dbReference>
<keyword evidence="1" id="KW-1133">Transmembrane helix</keyword>
<feature type="transmembrane region" description="Helical" evidence="1">
    <location>
        <begin position="31"/>
        <end position="52"/>
    </location>
</feature>
<keyword evidence="3" id="KW-1185">Reference proteome</keyword>
<proteinExistence type="predicted"/>
<dbReference type="Proteomes" id="UP001183643">
    <property type="component" value="Unassembled WGS sequence"/>
</dbReference>
<accession>A0AAE4CBP4</accession>
<keyword evidence="1" id="KW-0472">Membrane</keyword>
<gene>
    <name evidence="2" type="ORF">J2S41_005639</name>
</gene>
<name>A0AAE4CBP4_9ACTN</name>
<reference evidence="2" key="1">
    <citation type="submission" date="2023-07" db="EMBL/GenBank/DDBJ databases">
        <title>Sequencing the genomes of 1000 actinobacteria strains.</title>
        <authorList>
            <person name="Klenk H.-P."/>
        </authorList>
    </citation>
    <scope>NUCLEOTIDE SEQUENCE</scope>
    <source>
        <strain evidence="2">DSM 44707</strain>
    </source>
</reference>
<dbReference type="AlphaFoldDB" id="A0AAE4CBP4"/>
<dbReference type="EMBL" id="JAVDYB010000001">
    <property type="protein sequence ID" value="MDR7278861.1"/>
    <property type="molecule type" value="Genomic_DNA"/>
</dbReference>
<evidence type="ECO:0000313" key="3">
    <source>
        <dbReference type="Proteomes" id="UP001183643"/>
    </source>
</evidence>
<sequence length="71" mass="7585">MTLFLHAYAAVAARLTDLNRPENRDRGDSPVPTVIIIAGLAALAVAVLAWAFNEANLFMDHDTGNIPAVPN</sequence>
<organism evidence="2 3">
    <name type="scientific">Catenuloplanes atrovinosus</name>
    <dbReference type="NCBI Taxonomy" id="137266"/>
    <lineage>
        <taxon>Bacteria</taxon>
        <taxon>Bacillati</taxon>
        <taxon>Actinomycetota</taxon>
        <taxon>Actinomycetes</taxon>
        <taxon>Micromonosporales</taxon>
        <taxon>Micromonosporaceae</taxon>
        <taxon>Catenuloplanes</taxon>
    </lineage>
</organism>
<evidence type="ECO:0000313" key="2">
    <source>
        <dbReference type="EMBL" id="MDR7278861.1"/>
    </source>
</evidence>
<evidence type="ECO:0000256" key="1">
    <source>
        <dbReference type="SAM" id="Phobius"/>
    </source>
</evidence>
<protein>
    <submittedName>
        <fullName evidence="2">Uncharacterized protein</fullName>
    </submittedName>
</protein>
<keyword evidence="1" id="KW-0812">Transmembrane</keyword>